<dbReference type="PROSITE" id="PS50850">
    <property type="entry name" value="MFS"/>
    <property type="match status" value="1"/>
</dbReference>
<organism evidence="7 8">
    <name type="scientific">Slackia exigua (strain ATCC 700122 / DSM 15923 / CIP 105133 / JCM 11022 / KCTC 5966 / S-7)</name>
    <dbReference type="NCBI Taxonomy" id="649764"/>
    <lineage>
        <taxon>Bacteria</taxon>
        <taxon>Bacillati</taxon>
        <taxon>Actinomycetota</taxon>
        <taxon>Coriobacteriia</taxon>
        <taxon>Eggerthellales</taxon>
        <taxon>Eggerthellaceae</taxon>
        <taxon>Slackia</taxon>
    </lineage>
</organism>
<feature type="transmembrane region" description="Helical" evidence="5">
    <location>
        <begin position="118"/>
        <end position="144"/>
    </location>
</feature>
<feature type="transmembrane region" description="Helical" evidence="5">
    <location>
        <begin position="267"/>
        <end position="285"/>
    </location>
</feature>
<dbReference type="STRING" id="649764.HMPREF0762_00426"/>
<feature type="transmembrane region" description="Helical" evidence="5">
    <location>
        <begin position="150"/>
        <end position="170"/>
    </location>
</feature>
<dbReference type="AlphaFoldDB" id="D0WFA8"/>
<proteinExistence type="predicted"/>
<feature type="transmembrane region" description="Helical" evidence="5">
    <location>
        <begin position="291"/>
        <end position="315"/>
    </location>
</feature>
<evidence type="ECO:0000256" key="1">
    <source>
        <dbReference type="ARBA" id="ARBA00004651"/>
    </source>
</evidence>
<feature type="transmembrane region" description="Helical" evidence="5">
    <location>
        <begin position="58"/>
        <end position="78"/>
    </location>
</feature>
<reference evidence="7" key="1">
    <citation type="submission" date="2009-10" db="EMBL/GenBank/DDBJ databases">
        <authorList>
            <person name="Weinstock G."/>
            <person name="Sodergren E."/>
            <person name="Clifton S."/>
            <person name="Fulton L."/>
            <person name="Fulton B."/>
            <person name="Courtney L."/>
            <person name="Fronick C."/>
            <person name="Harrison M."/>
            <person name="Strong C."/>
            <person name="Farmer C."/>
            <person name="Delahaunty K."/>
            <person name="Markovic C."/>
            <person name="Hall O."/>
            <person name="Minx P."/>
            <person name="Tomlinson C."/>
            <person name="Mitreva M."/>
            <person name="Nelson J."/>
            <person name="Hou S."/>
            <person name="Wollam A."/>
            <person name="Pepin K.H."/>
            <person name="Johnson M."/>
            <person name="Bhonagiri V."/>
            <person name="Nash W.E."/>
            <person name="Warren W."/>
            <person name="Chinwalla A."/>
            <person name="Mardis E.R."/>
            <person name="Wilson R.K."/>
        </authorList>
    </citation>
    <scope>NUCLEOTIDE SEQUENCE [LARGE SCALE GENOMIC DNA]</scope>
    <source>
        <strain evidence="7">ATCC 700122</strain>
    </source>
</reference>
<sequence length="396" mass="41143">MLCEGFDLIIYSSLIPPLIGDADMGVDKAAAGFIGSMTFLGMFFGGISAGAVKRRLGYVRTIAFGVIWFSLAVAAATFAPSGAVLGALRALAGLGLGVVLPVAMSLARAYSTRRMSALVISIVMTGIPFGGLMAAFLCAALLSVFGWRPLMFVAGLIGLVLLAFIMPFVAKQVEQSPRLSRTARSNGHPTAPVRFEGRALFRLCLLALTTFLFLMAYYGISTWLAQLMREFNLPLENSLQMMVVLNFGCVLGSLVTAWLATKVSAKGVAMTSAALATLCLLGVAARPEGSVALVVLVFFAGVGAISAQNLTNALVSNAFPEESRSAALGFTLGFGRLGAVASPAAGGLILQLGLDPAYVLAMLACADMLGAAALLLYAPYRVKSQAARPSFSDGAA</sequence>
<feature type="transmembrane region" description="Helical" evidence="5">
    <location>
        <begin position="30"/>
        <end position="51"/>
    </location>
</feature>
<protein>
    <submittedName>
        <fullName evidence="7">ATP synthase F0, A subunit</fullName>
    </submittedName>
</protein>
<feature type="transmembrane region" description="Helical" evidence="5">
    <location>
        <begin position="240"/>
        <end position="260"/>
    </location>
</feature>
<comment type="subcellular location">
    <subcellularLocation>
        <location evidence="1">Cell membrane</location>
        <topology evidence="1">Multi-pass membrane protein</topology>
    </subcellularLocation>
</comment>
<evidence type="ECO:0000256" key="2">
    <source>
        <dbReference type="ARBA" id="ARBA00022692"/>
    </source>
</evidence>
<keyword evidence="4 5" id="KW-0472">Membrane</keyword>
<dbReference type="EMBL" id="ACUX02000005">
    <property type="protein sequence ID" value="EEZ61792.1"/>
    <property type="molecule type" value="Genomic_DNA"/>
</dbReference>
<dbReference type="PANTHER" id="PTHR23508">
    <property type="entry name" value="CARBOXYLIC ACID TRANSPORTER PROTEIN HOMOLOG"/>
    <property type="match status" value="1"/>
</dbReference>
<dbReference type="InterPro" id="IPR011701">
    <property type="entry name" value="MFS"/>
</dbReference>
<dbReference type="GO" id="GO:0046943">
    <property type="term" value="F:carboxylic acid transmembrane transporter activity"/>
    <property type="evidence" value="ECO:0007669"/>
    <property type="project" value="TreeGrafter"/>
</dbReference>
<dbReference type="eggNOG" id="COG2814">
    <property type="taxonomic scope" value="Bacteria"/>
</dbReference>
<keyword evidence="8" id="KW-1185">Reference proteome</keyword>
<keyword evidence="3 5" id="KW-1133">Transmembrane helix</keyword>
<feature type="transmembrane region" description="Helical" evidence="5">
    <location>
        <begin position="327"/>
        <end position="350"/>
    </location>
</feature>
<dbReference type="GO" id="GO:0005886">
    <property type="term" value="C:plasma membrane"/>
    <property type="evidence" value="ECO:0007669"/>
    <property type="project" value="UniProtKB-SubCell"/>
</dbReference>
<feature type="transmembrane region" description="Helical" evidence="5">
    <location>
        <begin position="84"/>
        <end position="106"/>
    </location>
</feature>
<feature type="transmembrane region" description="Helical" evidence="5">
    <location>
        <begin position="356"/>
        <end position="378"/>
    </location>
</feature>
<dbReference type="HOGENOM" id="CLU_001265_46_6_11"/>
<evidence type="ECO:0000256" key="3">
    <source>
        <dbReference type="ARBA" id="ARBA00022989"/>
    </source>
</evidence>
<dbReference type="Gene3D" id="1.20.1250.20">
    <property type="entry name" value="MFS general substrate transporter like domains"/>
    <property type="match status" value="1"/>
</dbReference>
<dbReference type="InterPro" id="IPR036259">
    <property type="entry name" value="MFS_trans_sf"/>
</dbReference>
<evidence type="ECO:0000256" key="5">
    <source>
        <dbReference type="SAM" id="Phobius"/>
    </source>
</evidence>
<evidence type="ECO:0000313" key="7">
    <source>
        <dbReference type="EMBL" id="EEZ61792.1"/>
    </source>
</evidence>
<evidence type="ECO:0000256" key="4">
    <source>
        <dbReference type="ARBA" id="ARBA00023136"/>
    </source>
</evidence>
<dbReference type="Proteomes" id="UP000006001">
    <property type="component" value="Unassembled WGS sequence"/>
</dbReference>
<gene>
    <name evidence="7" type="ORF">HMPREF0762_00426</name>
</gene>
<dbReference type="PANTHER" id="PTHR23508:SF10">
    <property type="entry name" value="CARBOXYLIC ACID TRANSPORTER PROTEIN HOMOLOG"/>
    <property type="match status" value="1"/>
</dbReference>
<dbReference type="SUPFAM" id="SSF103473">
    <property type="entry name" value="MFS general substrate transporter"/>
    <property type="match status" value="1"/>
</dbReference>
<dbReference type="Pfam" id="PF07690">
    <property type="entry name" value="MFS_1"/>
    <property type="match status" value="1"/>
</dbReference>
<keyword evidence="2 5" id="KW-0812">Transmembrane</keyword>
<comment type="caution">
    <text evidence="7">The sequence shown here is derived from an EMBL/GenBank/DDBJ whole genome shotgun (WGS) entry which is preliminary data.</text>
</comment>
<dbReference type="InterPro" id="IPR020846">
    <property type="entry name" value="MFS_dom"/>
</dbReference>
<feature type="transmembrane region" description="Helical" evidence="5">
    <location>
        <begin position="199"/>
        <end position="220"/>
    </location>
</feature>
<feature type="domain" description="Major facilitator superfamily (MFS) profile" evidence="6">
    <location>
        <begin position="1"/>
        <end position="382"/>
    </location>
</feature>
<evidence type="ECO:0000313" key="8">
    <source>
        <dbReference type="Proteomes" id="UP000006001"/>
    </source>
</evidence>
<accession>D0WFA8</accession>
<name>D0WFA8_SLAES</name>
<evidence type="ECO:0000259" key="6">
    <source>
        <dbReference type="PROSITE" id="PS50850"/>
    </source>
</evidence>